<organism evidence="3">
    <name type="scientific">Arabidopsis lyrata subsp. lyrata</name>
    <name type="common">Lyre-leaved rock-cress</name>
    <dbReference type="NCBI Taxonomy" id="81972"/>
    <lineage>
        <taxon>Eukaryota</taxon>
        <taxon>Viridiplantae</taxon>
        <taxon>Streptophyta</taxon>
        <taxon>Embryophyta</taxon>
        <taxon>Tracheophyta</taxon>
        <taxon>Spermatophyta</taxon>
        <taxon>Magnoliopsida</taxon>
        <taxon>eudicotyledons</taxon>
        <taxon>Gunneridae</taxon>
        <taxon>Pentapetalae</taxon>
        <taxon>rosids</taxon>
        <taxon>malvids</taxon>
        <taxon>Brassicales</taxon>
        <taxon>Brassicaceae</taxon>
        <taxon>Camelineae</taxon>
        <taxon>Arabidopsis</taxon>
    </lineage>
</organism>
<keyword evidence="1" id="KW-0732">Signal</keyword>
<dbReference type="EMBL" id="GL348719">
    <property type="protein sequence ID" value="EFH44691.1"/>
    <property type="molecule type" value="Genomic_DNA"/>
</dbReference>
<sequence>MENKKMGVFLVMMLMIGTLMVESKAIENTPVVLKQDPICYLKCFELCLLNPIFLIKNKCPKKCDKKCVEHFSEIIPKTNRPN</sequence>
<evidence type="ECO:0000313" key="2">
    <source>
        <dbReference type="EMBL" id="EFH44691.1"/>
    </source>
</evidence>
<reference evidence="3" key="1">
    <citation type="journal article" date="2011" name="Nat. Genet.">
        <title>The Arabidopsis lyrata genome sequence and the basis of rapid genome size change.</title>
        <authorList>
            <person name="Hu T.T."/>
            <person name="Pattyn P."/>
            <person name="Bakker E.G."/>
            <person name="Cao J."/>
            <person name="Cheng J.-F."/>
            <person name="Clark R.M."/>
            <person name="Fahlgren N."/>
            <person name="Fawcett J.A."/>
            <person name="Grimwood J."/>
            <person name="Gundlach H."/>
            <person name="Haberer G."/>
            <person name="Hollister J.D."/>
            <person name="Ossowski S."/>
            <person name="Ottilar R.P."/>
            <person name="Salamov A.A."/>
            <person name="Schneeberger K."/>
            <person name="Spannagl M."/>
            <person name="Wang X."/>
            <person name="Yang L."/>
            <person name="Nasrallah M.E."/>
            <person name="Bergelson J."/>
            <person name="Carrington J.C."/>
            <person name="Gaut B.S."/>
            <person name="Schmutz J."/>
            <person name="Mayer K.F.X."/>
            <person name="Van de Peer Y."/>
            <person name="Grigoriev I.V."/>
            <person name="Nordborg M."/>
            <person name="Weigel D."/>
            <person name="Guo Y.-L."/>
        </authorList>
    </citation>
    <scope>NUCLEOTIDE SEQUENCE [LARGE SCALE GENOMIC DNA]</scope>
    <source>
        <strain evidence="3">cv. MN47</strain>
    </source>
</reference>
<evidence type="ECO:0000256" key="1">
    <source>
        <dbReference type="SAM" id="SignalP"/>
    </source>
</evidence>
<evidence type="ECO:0000313" key="3">
    <source>
        <dbReference type="Proteomes" id="UP000008694"/>
    </source>
</evidence>
<proteinExistence type="predicted"/>
<feature type="chain" id="PRO_5003103222" description="Plant thionin family protein" evidence="1">
    <location>
        <begin position="26"/>
        <end position="82"/>
    </location>
</feature>
<dbReference type="OrthoDB" id="1109300at2759"/>
<dbReference type="Proteomes" id="UP000008694">
    <property type="component" value="Unassembled WGS sequence"/>
</dbReference>
<evidence type="ECO:0008006" key="4">
    <source>
        <dbReference type="Google" id="ProtNLM"/>
    </source>
</evidence>
<protein>
    <recommendedName>
        <fullName evidence="4">Plant thionin family protein</fullName>
    </recommendedName>
</protein>
<dbReference type="Gramene" id="scaffold_703437.1">
    <property type="protein sequence ID" value="scaffold_703437.1"/>
    <property type="gene ID" value="scaffold_703437.1"/>
</dbReference>
<gene>
    <name evidence="2" type="ORF">ARALYDRAFT_915695</name>
</gene>
<keyword evidence="3" id="KW-1185">Reference proteome</keyword>
<accession>D7MHU6</accession>
<dbReference type="AlphaFoldDB" id="D7MHU6"/>
<feature type="signal peptide" evidence="1">
    <location>
        <begin position="1"/>
        <end position="25"/>
    </location>
</feature>
<dbReference type="HOGENOM" id="CLU_2641511_0_0_1"/>
<name>D7MHU6_ARALL</name>